<organism evidence="1">
    <name type="scientific">Terrestrivirus sp</name>
    <dbReference type="NCBI Taxonomy" id="2487775"/>
    <lineage>
        <taxon>Viruses</taxon>
        <taxon>Varidnaviria</taxon>
        <taxon>Bamfordvirae</taxon>
        <taxon>Nucleocytoviricota</taxon>
        <taxon>Megaviricetes</taxon>
        <taxon>Imitervirales</taxon>
        <taxon>Mimiviridae</taxon>
        <taxon>Klosneuvirinae</taxon>
    </lineage>
</organism>
<protein>
    <submittedName>
        <fullName evidence="1">Uncharacterized protein</fullName>
    </submittedName>
</protein>
<reference evidence="1" key="1">
    <citation type="submission" date="2018-10" db="EMBL/GenBank/DDBJ databases">
        <title>Hidden diversity of soil giant viruses.</title>
        <authorList>
            <person name="Schulz F."/>
            <person name="Alteio L."/>
            <person name="Goudeau D."/>
            <person name="Ryan E.M."/>
            <person name="Malmstrom R.R."/>
            <person name="Blanchard J."/>
            <person name="Woyke T."/>
        </authorList>
    </citation>
    <scope>NUCLEOTIDE SEQUENCE</scope>
    <source>
        <strain evidence="1">TEV1</strain>
    </source>
</reference>
<name>A0A3G4ZNX5_9VIRU</name>
<proteinExistence type="predicted"/>
<gene>
    <name evidence="1" type="ORF">Terrestrivirus1_43</name>
</gene>
<sequence length="90" mass="10282">MFDTIYKYHVEVYYKDGTKIVSPTMETFSMKKTAEFANKIINTDPAFISKKVTFGGETDGSSSISVDRKDMERVDIINEGKIGFFERMFG</sequence>
<dbReference type="EMBL" id="MK071979">
    <property type="protein sequence ID" value="AYV75169.1"/>
    <property type="molecule type" value="Genomic_DNA"/>
</dbReference>
<accession>A0A3G4ZNX5</accession>
<evidence type="ECO:0000313" key="1">
    <source>
        <dbReference type="EMBL" id="AYV75169.1"/>
    </source>
</evidence>